<feature type="transmembrane region" description="Helical" evidence="8">
    <location>
        <begin position="298"/>
        <end position="315"/>
    </location>
</feature>
<feature type="transmembrane region" description="Helical" evidence="8">
    <location>
        <begin position="170"/>
        <end position="200"/>
    </location>
</feature>
<dbReference type="EMBL" id="FODY01000022">
    <property type="protein sequence ID" value="SEP37303.1"/>
    <property type="molecule type" value="Genomic_DNA"/>
</dbReference>
<gene>
    <name evidence="10" type="ORF">SAMN04490178_1228</name>
</gene>
<keyword evidence="4 10" id="KW-0808">Transferase</keyword>
<comment type="subcellular location">
    <subcellularLocation>
        <location evidence="1">Cell membrane</location>
        <topology evidence="1">Multi-pass membrane protein</topology>
    </subcellularLocation>
</comment>
<keyword evidence="11" id="KW-1185">Reference proteome</keyword>
<feature type="transmembrane region" description="Helical" evidence="8">
    <location>
        <begin position="372"/>
        <end position="389"/>
    </location>
</feature>
<evidence type="ECO:0000256" key="6">
    <source>
        <dbReference type="ARBA" id="ARBA00022989"/>
    </source>
</evidence>
<evidence type="ECO:0000256" key="2">
    <source>
        <dbReference type="ARBA" id="ARBA00022475"/>
    </source>
</evidence>
<feature type="transmembrane region" description="Helical" evidence="8">
    <location>
        <begin position="345"/>
        <end position="366"/>
    </location>
</feature>
<evidence type="ECO:0000256" key="5">
    <source>
        <dbReference type="ARBA" id="ARBA00022692"/>
    </source>
</evidence>
<keyword evidence="6 8" id="KW-1133">Transmembrane helix</keyword>
<dbReference type="OrthoDB" id="9775035at2"/>
<reference evidence="10 11" key="1">
    <citation type="submission" date="2016-10" db="EMBL/GenBank/DDBJ databases">
        <authorList>
            <person name="de Groot N.N."/>
        </authorList>
    </citation>
    <scope>NUCLEOTIDE SEQUENCE [LARGE SCALE GENOMIC DNA]</scope>
    <source>
        <strain evidence="10 11">DSM 13305</strain>
    </source>
</reference>
<evidence type="ECO:0000259" key="9">
    <source>
        <dbReference type="Pfam" id="PF13231"/>
    </source>
</evidence>
<feature type="transmembrane region" description="Helical" evidence="8">
    <location>
        <begin position="141"/>
        <end position="158"/>
    </location>
</feature>
<dbReference type="Proteomes" id="UP000198847">
    <property type="component" value="Unassembled WGS sequence"/>
</dbReference>
<feature type="transmembrane region" description="Helical" evidence="8">
    <location>
        <begin position="262"/>
        <end position="286"/>
    </location>
</feature>
<dbReference type="GO" id="GO:0009103">
    <property type="term" value="P:lipopolysaccharide biosynthetic process"/>
    <property type="evidence" value="ECO:0007669"/>
    <property type="project" value="UniProtKB-ARBA"/>
</dbReference>
<feature type="transmembrane region" description="Helical" evidence="8">
    <location>
        <begin position="95"/>
        <end position="112"/>
    </location>
</feature>
<dbReference type="InterPro" id="IPR050297">
    <property type="entry name" value="LipidA_mod_glycosyltrf_83"/>
</dbReference>
<proteinExistence type="predicted"/>
<dbReference type="Pfam" id="PF13231">
    <property type="entry name" value="PMT_2"/>
    <property type="match status" value="1"/>
</dbReference>
<evidence type="ECO:0000313" key="11">
    <source>
        <dbReference type="Proteomes" id="UP000198847"/>
    </source>
</evidence>
<feature type="transmembrane region" description="Helical" evidence="8">
    <location>
        <begin position="443"/>
        <end position="462"/>
    </location>
</feature>
<keyword evidence="7 8" id="KW-0472">Membrane</keyword>
<dbReference type="GO" id="GO:0010041">
    <property type="term" value="P:response to iron(III) ion"/>
    <property type="evidence" value="ECO:0007669"/>
    <property type="project" value="TreeGrafter"/>
</dbReference>
<keyword evidence="3" id="KW-0328">Glycosyltransferase</keyword>
<evidence type="ECO:0000313" key="10">
    <source>
        <dbReference type="EMBL" id="SEP37303.1"/>
    </source>
</evidence>
<feature type="transmembrane region" description="Helical" evidence="8">
    <location>
        <begin position="212"/>
        <end position="234"/>
    </location>
</feature>
<dbReference type="GO" id="GO:0016763">
    <property type="term" value="F:pentosyltransferase activity"/>
    <property type="evidence" value="ECO:0007669"/>
    <property type="project" value="TreeGrafter"/>
</dbReference>
<dbReference type="STRING" id="112903.SAMN04490178_1228"/>
<dbReference type="InterPro" id="IPR038731">
    <property type="entry name" value="RgtA/B/C-like"/>
</dbReference>
<evidence type="ECO:0000256" key="4">
    <source>
        <dbReference type="ARBA" id="ARBA00022679"/>
    </source>
</evidence>
<accession>A0A1H8XBY5</accession>
<dbReference type="PANTHER" id="PTHR33908:SF3">
    <property type="entry name" value="UNDECAPRENYL PHOSPHATE-ALPHA-4-AMINO-4-DEOXY-L-ARABINOSE ARABINOSYL TRANSFERASE"/>
    <property type="match status" value="1"/>
</dbReference>
<feature type="transmembrane region" description="Helical" evidence="8">
    <location>
        <begin position="321"/>
        <end position="338"/>
    </location>
</feature>
<organism evidence="10 11">
    <name type="scientific">Propionispora vibrioides</name>
    <dbReference type="NCBI Taxonomy" id="112903"/>
    <lineage>
        <taxon>Bacteria</taxon>
        <taxon>Bacillati</taxon>
        <taxon>Bacillota</taxon>
        <taxon>Negativicutes</taxon>
        <taxon>Selenomonadales</taxon>
        <taxon>Sporomusaceae</taxon>
        <taxon>Propionispora</taxon>
    </lineage>
</organism>
<protein>
    <submittedName>
        <fullName evidence="10">4-amino-4-deoxy-L-arabinose transferase</fullName>
    </submittedName>
</protein>
<feature type="transmembrane region" description="Helical" evidence="8">
    <location>
        <begin position="401"/>
        <end position="423"/>
    </location>
</feature>
<feature type="domain" description="Glycosyltransferase RgtA/B/C/D-like" evidence="9">
    <location>
        <begin position="66"/>
        <end position="227"/>
    </location>
</feature>
<evidence type="ECO:0000256" key="8">
    <source>
        <dbReference type="SAM" id="Phobius"/>
    </source>
</evidence>
<keyword evidence="2" id="KW-1003">Cell membrane</keyword>
<dbReference type="AlphaFoldDB" id="A0A1H8XBY5"/>
<evidence type="ECO:0000256" key="7">
    <source>
        <dbReference type="ARBA" id="ARBA00023136"/>
    </source>
</evidence>
<keyword evidence="5 8" id="KW-0812">Transmembrane</keyword>
<sequence length="537" mass="60676">MSEVGETMKNIYRVLLFIAVFVLFASFGQQLPITDPVESNYVLTAKEMLTANDWLSPRIYDHVWFDKPAMVYWLLNLSFTLFGVSEWAARLVPALFGAGGVVLMEWFVSQVASPRQGLLAAGLLATSFQYFLLSKLLITDMILFVFANAAVVFFYLSYTRRDKARYRYLGMYLCMALAVLTKGPVGLVLPALIIVLFLVWERNWPELRNLRPFSGGLLFLVVVLPWYGYMFFAYGDTFWNSFFGVHNYLRATVSEHPKDDVFYYYIVIFFVSTLPWNGLALGGLYAGVKKLGKDSLHTLLALWILLYLVVYSCMATKYPTYTFPLLFPVIILAVLFVTERRIRNSVAWILAPFALAFAVFLGASYPFISFEVFSGLAAVSLALIGYTWWRGCKRGAEAMVWVGCAGMLCFYFLVSVLVLPGAARERSGKELAELLRPYAGYTIGTYQFYSTSAVFYSGSLLVKMQSPEQDKPSQAGLNWSLKYTMPESTLPELYKQAGPVLVVVTADKTNDFEQEAKGYAYAKVGVSEEYCLYKLEK</sequence>
<evidence type="ECO:0000256" key="3">
    <source>
        <dbReference type="ARBA" id="ARBA00022676"/>
    </source>
</evidence>
<dbReference type="GO" id="GO:0005886">
    <property type="term" value="C:plasma membrane"/>
    <property type="evidence" value="ECO:0007669"/>
    <property type="project" value="UniProtKB-SubCell"/>
</dbReference>
<evidence type="ECO:0000256" key="1">
    <source>
        <dbReference type="ARBA" id="ARBA00004651"/>
    </source>
</evidence>
<name>A0A1H8XBY5_9FIRM</name>
<dbReference type="PANTHER" id="PTHR33908">
    <property type="entry name" value="MANNOSYLTRANSFERASE YKCB-RELATED"/>
    <property type="match status" value="1"/>
</dbReference>